<dbReference type="RefSeq" id="WP_244282416.1">
    <property type="nucleotide sequence ID" value="NZ_FMIB01000002.1"/>
</dbReference>
<reference evidence="2" key="1">
    <citation type="submission" date="2016-06" db="EMBL/GenBank/DDBJ databases">
        <authorList>
            <person name="Varghese N."/>
            <person name="Submissions Spin"/>
        </authorList>
    </citation>
    <scope>NUCLEOTIDE SEQUENCE [LARGE SCALE GENOMIC DNA]</scope>
    <source>
        <strain evidence="2">DSM 44151</strain>
    </source>
</reference>
<name>A0A1C6UA70_9ACTN</name>
<accession>A0A1C6UA70</accession>
<evidence type="ECO:0000313" key="2">
    <source>
        <dbReference type="Proteomes" id="UP000198605"/>
    </source>
</evidence>
<dbReference type="Proteomes" id="UP000198605">
    <property type="component" value="Unassembled WGS sequence"/>
</dbReference>
<dbReference type="STRING" id="47854.GA0070603_1096"/>
<proteinExistence type="predicted"/>
<dbReference type="AlphaFoldDB" id="A0A1C6UA70"/>
<keyword evidence="2" id="KW-1185">Reference proteome</keyword>
<dbReference type="EMBL" id="FMIB01000002">
    <property type="protein sequence ID" value="SCL50927.1"/>
    <property type="molecule type" value="Genomic_DNA"/>
</dbReference>
<organism evidence="1 2">
    <name type="scientific">Micromonospora chersina</name>
    <dbReference type="NCBI Taxonomy" id="47854"/>
    <lineage>
        <taxon>Bacteria</taxon>
        <taxon>Bacillati</taxon>
        <taxon>Actinomycetota</taxon>
        <taxon>Actinomycetes</taxon>
        <taxon>Micromonosporales</taxon>
        <taxon>Micromonosporaceae</taxon>
        <taxon>Micromonospora</taxon>
    </lineage>
</organism>
<protein>
    <submittedName>
        <fullName evidence="1">Uncharacterized protein</fullName>
    </submittedName>
</protein>
<sequence>MSAEPRGDYSWLFDLVTTDPVARHRALARHQAILAAATDALHRSNALWAAHYRSRSSQTRLGAALDQARADFRWHQEQTIYGPLHALRDAADGDEAARALSLPFAALYLRWEAEYPDEWDAPESWMWSRWGTKEAILSRLDRGGLPEDIQPQIAELILAALRRPYRCKDWAYACLVRHLDDPLFFHAVEMLTSVDDPSVRLRAQFVLHVAAHPELRITRTSWRRWLNAAGGGRPPARRG</sequence>
<dbReference type="GeneID" id="43277763"/>
<gene>
    <name evidence="1" type="ORF">GA0070603_1096</name>
</gene>
<evidence type="ECO:0000313" key="1">
    <source>
        <dbReference type="EMBL" id="SCL50927.1"/>
    </source>
</evidence>